<dbReference type="Gene3D" id="3.30.70.2940">
    <property type="match status" value="1"/>
</dbReference>
<reference evidence="2" key="1">
    <citation type="submission" date="2021-02" db="EMBL/GenBank/DDBJ databases">
        <title>Sulfurospirillum tamanensis sp. nov.</title>
        <authorList>
            <person name="Merkel A.Y."/>
        </authorList>
    </citation>
    <scope>NUCLEOTIDE SEQUENCE [LARGE SCALE GENOMIC DNA]</scope>
    <source>
        <strain evidence="2">T05b</strain>
    </source>
</reference>
<keyword evidence="2" id="KW-1185">Reference proteome</keyword>
<evidence type="ECO:0008006" key="3">
    <source>
        <dbReference type="Google" id="ProtNLM"/>
    </source>
</evidence>
<gene>
    <name evidence="1" type="ORF">JWV37_11365</name>
</gene>
<organism evidence="1 2">
    <name type="scientific">Sulfurospirillum tamanense</name>
    <dbReference type="NCBI Taxonomy" id="2813362"/>
    <lineage>
        <taxon>Bacteria</taxon>
        <taxon>Pseudomonadati</taxon>
        <taxon>Campylobacterota</taxon>
        <taxon>Epsilonproteobacteria</taxon>
        <taxon>Campylobacterales</taxon>
        <taxon>Sulfurospirillaceae</taxon>
        <taxon>Sulfurospirillum</taxon>
    </lineage>
</organism>
<proteinExistence type="predicted"/>
<comment type="caution">
    <text evidence="1">The sequence shown here is derived from an EMBL/GenBank/DDBJ whole genome shotgun (WGS) entry which is preliminary data.</text>
</comment>
<dbReference type="Pfam" id="PF09700">
    <property type="entry name" value="Cas_Cmr3"/>
    <property type="match status" value="1"/>
</dbReference>
<protein>
    <recommendedName>
        <fullName evidence="3">Type III-B CRISPR module-associated protein Cmr3</fullName>
    </recommendedName>
</protein>
<evidence type="ECO:0000313" key="2">
    <source>
        <dbReference type="Proteomes" id="UP000703590"/>
    </source>
</evidence>
<dbReference type="RefSeq" id="WP_205459943.1">
    <property type="nucleotide sequence ID" value="NZ_JAFHKK010000035.1"/>
</dbReference>
<dbReference type="Proteomes" id="UP000703590">
    <property type="component" value="Unassembled WGS sequence"/>
</dbReference>
<reference evidence="1 2" key="2">
    <citation type="submission" date="2021-02" db="EMBL/GenBank/DDBJ databases">
        <title>Sulfurospirillum tamanensis sp. nov.</title>
        <authorList>
            <person name="Frolova A."/>
            <person name="Merkel A."/>
            <person name="Slobodkin A."/>
        </authorList>
    </citation>
    <scope>NUCLEOTIDE SEQUENCE [LARGE SCALE GENOMIC DNA]</scope>
    <source>
        <strain evidence="1 2">T05b</strain>
    </source>
</reference>
<name>A0ABS2WUN9_9BACT</name>
<sequence>MKEIHFSPIDTWFFKEARPMGGFGGSEFSSVFPPPVRTLLGALRTYAGDFHGVKWSAYPQEYPKLKEIMGDAHSLGKLRCGGVFPLLGKKRLYPTPLHLVFVGEGENRTFSTMKIGEAIECDLGKVCLPTLPKTPKDEPRYKSAAELKSWIKEEDLLEILSGNIPNNLKLIDGKELFANESRVGIARDNKKRVVKEGMLYQTRHIRLKEDVKASFSLAGLEELNLPETGVCRLGGEGRGAFFEIKTQTPLRSPRKPKDAPRGVIVVLLTQALLDPKAPFGEAYKVSSACVGKALREGGYDMKNNSSRTAQSYVPAGSVWFVELGTNEAEAFVQQWHGKQLGDEQELGRGLIACGYWKK</sequence>
<evidence type="ECO:0000313" key="1">
    <source>
        <dbReference type="EMBL" id="MBN2965381.1"/>
    </source>
</evidence>
<dbReference type="InterPro" id="IPR019117">
    <property type="entry name" value="CRISPR-assoc_protein_Cmr3"/>
</dbReference>
<dbReference type="EMBL" id="JAFHKK010000035">
    <property type="protein sequence ID" value="MBN2965381.1"/>
    <property type="molecule type" value="Genomic_DNA"/>
</dbReference>
<reference evidence="1 2" key="3">
    <citation type="submission" date="2021-02" db="EMBL/GenBank/DDBJ databases">
        <authorList>
            <person name="Merkel A.Y."/>
        </authorList>
    </citation>
    <scope>NUCLEOTIDE SEQUENCE [LARGE SCALE GENOMIC DNA]</scope>
    <source>
        <strain evidence="1 2">T05b</strain>
    </source>
</reference>
<accession>A0ABS2WUN9</accession>
<dbReference type="Gene3D" id="2.60.40.4350">
    <property type="match status" value="1"/>
</dbReference>